<dbReference type="InterPro" id="IPR012677">
    <property type="entry name" value="Nucleotide-bd_a/b_plait_sf"/>
</dbReference>
<dbReference type="EMBL" id="BLZA01000002">
    <property type="protein sequence ID" value="GHJ83708.1"/>
    <property type="molecule type" value="Genomic_DNA"/>
</dbReference>
<accession>A0A8H3YC12</accession>
<organism evidence="3 4">
    <name type="scientific">Naganishia liquefaciens</name>
    <dbReference type="NCBI Taxonomy" id="104408"/>
    <lineage>
        <taxon>Eukaryota</taxon>
        <taxon>Fungi</taxon>
        <taxon>Dikarya</taxon>
        <taxon>Basidiomycota</taxon>
        <taxon>Agaricomycotina</taxon>
        <taxon>Tremellomycetes</taxon>
        <taxon>Filobasidiales</taxon>
        <taxon>Filobasidiaceae</taxon>
        <taxon>Naganishia</taxon>
    </lineage>
</organism>
<feature type="compositionally biased region" description="Polar residues" evidence="1">
    <location>
        <begin position="263"/>
        <end position="278"/>
    </location>
</feature>
<dbReference type="InterPro" id="IPR053800">
    <property type="entry name" value="Thc1_RRM"/>
</dbReference>
<dbReference type="AlphaFoldDB" id="A0A8H3YC12"/>
<reference evidence="3" key="1">
    <citation type="submission" date="2020-07" db="EMBL/GenBank/DDBJ databases">
        <title>Draft Genome Sequence of a Deep-Sea Yeast, Naganishia (Cryptococcus) liquefaciens strain N6.</title>
        <authorList>
            <person name="Han Y.W."/>
            <person name="Kajitani R."/>
            <person name="Morimoto H."/>
            <person name="Parhat M."/>
            <person name="Tsubouchi H."/>
            <person name="Bakenova O."/>
            <person name="Ogata M."/>
            <person name="Argunhan B."/>
            <person name="Aoki R."/>
            <person name="Kajiwara S."/>
            <person name="Itoh T."/>
            <person name="Iwasaki H."/>
        </authorList>
    </citation>
    <scope>NUCLEOTIDE SEQUENCE</scope>
    <source>
        <strain evidence="3">N6</strain>
    </source>
</reference>
<proteinExistence type="predicted"/>
<feature type="compositionally biased region" description="Low complexity" evidence="1">
    <location>
        <begin position="197"/>
        <end position="206"/>
    </location>
</feature>
<gene>
    <name evidence="3" type="ORF">NliqN6_0110</name>
</gene>
<keyword evidence="4" id="KW-1185">Reference proteome</keyword>
<evidence type="ECO:0000259" key="2">
    <source>
        <dbReference type="Pfam" id="PF22877"/>
    </source>
</evidence>
<dbReference type="Gene3D" id="3.30.70.330">
    <property type="match status" value="1"/>
</dbReference>
<evidence type="ECO:0000313" key="4">
    <source>
        <dbReference type="Proteomes" id="UP000620104"/>
    </source>
</evidence>
<feature type="compositionally biased region" description="Gly residues" evidence="1">
    <location>
        <begin position="219"/>
        <end position="237"/>
    </location>
</feature>
<comment type="caution">
    <text evidence="3">The sequence shown here is derived from an EMBL/GenBank/DDBJ whole genome shotgun (WGS) entry which is preliminary data.</text>
</comment>
<name>A0A8H3YC12_9TREE</name>
<feature type="domain" description="Thc1 RRM" evidence="2">
    <location>
        <begin position="57"/>
        <end position="104"/>
    </location>
</feature>
<feature type="region of interest" description="Disordered" evidence="1">
    <location>
        <begin position="368"/>
        <end position="398"/>
    </location>
</feature>
<feature type="compositionally biased region" description="Gly residues" evidence="1">
    <location>
        <begin position="380"/>
        <end position="395"/>
    </location>
</feature>
<protein>
    <recommendedName>
        <fullName evidence="2">Thc1 RRM domain-containing protein</fullName>
    </recommendedName>
</protein>
<dbReference type="Proteomes" id="UP000620104">
    <property type="component" value="Unassembled WGS sequence"/>
</dbReference>
<dbReference type="OrthoDB" id="5418203at2759"/>
<sequence length="439" mass="43542">MSISQLPNLPHPHLPPPSIPATAAVTRILVLSNFSPALKTRDLQAAFAQWEAEKGGFRIKWIDDVTALVVFQDANVAKRAYLSLLLNPAPALPPPAVIRPYDGPDAQAIIHSVAARQHGHGGRASMSGAASGMTSGSMAGSINAGFNGYAPGSMGGGQQGIGNYGSGARNQAKPQQPPTGETPMGLGINSYGRHARSASTSSISASEPVHGAARNVSGGAPGQGATGGNGGGVGRIGGAHARHGSSGSSAFGRNSAMGAFSFGGNSSSQPKDTSTSALSPGESPYTLPPVSSSAAFRSQPIGGLATHHEGESPSGTPIKSLATARTFVPGSSSSNNANLGAAYIPNHEDSSTPGIEILGAVPFPEGGPGGYLASKERRGSGGGSSAANGGGGKKAGAGIDVLGGIRRESLDAKSAEKALREVSKALEGLGVGVAAAARS</sequence>
<evidence type="ECO:0000313" key="3">
    <source>
        <dbReference type="EMBL" id="GHJ83708.1"/>
    </source>
</evidence>
<feature type="region of interest" description="Disordered" evidence="1">
    <location>
        <begin position="160"/>
        <end position="296"/>
    </location>
</feature>
<feature type="compositionally biased region" description="Low complexity" evidence="1">
    <location>
        <begin position="244"/>
        <end position="253"/>
    </location>
</feature>
<dbReference type="Pfam" id="PF22877">
    <property type="entry name" value="RRM_Thc1"/>
    <property type="match status" value="1"/>
</dbReference>
<evidence type="ECO:0000256" key="1">
    <source>
        <dbReference type="SAM" id="MobiDB-lite"/>
    </source>
</evidence>